<dbReference type="VEuPathDB" id="CryptoDB:Vbra_4452"/>
<evidence type="ECO:0000313" key="3">
    <source>
        <dbReference type="Proteomes" id="UP000041254"/>
    </source>
</evidence>
<feature type="compositionally biased region" description="Pro residues" evidence="1">
    <location>
        <begin position="33"/>
        <end position="42"/>
    </location>
</feature>
<feature type="compositionally biased region" description="Basic residues" evidence="1">
    <location>
        <begin position="377"/>
        <end position="387"/>
    </location>
</feature>
<feature type="region of interest" description="Disordered" evidence="1">
    <location>
        <begin position="1"/>
        <end position="50"/>
    </location>
</feature>
<dbReference type="AlphaFoldDB" id="A0A0G4FU85"/>
<proteinExistence type="predicted"/>
<organism evidence="2 3">
    <name type="scientific">Vitrella brassicaformis (strain CCMP3155)</name>
    <dbReference type="NCBI Taxonomy" id="1169540"/>
    <lineage>
        <taxon>Eukaryota</taxon>
        <taxon>Sar</taxon>
        <taxon>Alveolata</taxon>
        <taxon>Colpodellida</taxon>
        <taxon>Vitrellaceae</taxon>
        <taxon>Vitrella</taxon>
    </lineage>
</organism>
<evidence type="ECO:0000313" key="2">
    <source>
        <dbReference type="EMBL" id="CEM18472.1"/>
    </source>
</evidence>
<name>A0A0G4FU85_VITBC</name>
<keyword evidence="3" id="KW-1185">Reference proteome</keyword>
<feature type="compositionally biased region" description="Gly residues" evidence="1">
    <location>
        <begin position="16"/>
        <end position="28"/>
    </location>
</feature>
<dbReference type="InParanoid" id="A0A0G4FU85"/>
<evidence type="ECO:0000256" key="1">
    <source>
        <dbReference type="SAM" id="MobiDB-lite"/>
    </source>
</evidence>
<feature type="compositionally biased region" description="Gly residues" evidence="1">
    <location>
        <begin position="337"/>
        <end position="351"/>
    </location>
</feature>
<gene>
    <name evidence="2" type="ORF">Vbra_4452</name>
</gene>
<sequence>MERGSPGRGTPQNRGIAGGSRLGGGGGHLVPDVSPPETPQPPQGGDLGYVVPTEGQLAALQRLKIFFANNPGLADHHTENGRLTIPLDGEDDLALQFDRQAPVEDYVDMNGERVVLYDNSCPYKALNNLLGLTGEDRLPNHLFRDEPGQQKKEMGECGEYINLATDHHAIRLAQVNGDTMEERISVLGSMSAGEVCGVLATTEVALMGNGRPTETHIQAIRLLGNGVWADMETITEVAPRQAVMSNQDVVELLMRDQPHREAVQQRTPYAYMYYDVLVVFRSDEARDTAANPLPAPNPIAMIADDGHGHQGQQGAQAAAAWAVLLVLLMAIQAAGGQGDGGGAGAGAGGKGGGKRKRENDEGGAHDGEADDDEPLAQRRRRLKRRVARPQPHDGVPDVEMADAPQQQPPYWERPLAYRQVQGLWAGRLRARR</sequence>
<dbReference type="PhylomeDB" id="A0A0G4FU85"/>
<feature type="region of interest" description="Disordered" evidence="1">
    <location>
        <begin position="337"/>
        <end position="413"/>
    </location>
</feature>
<dbReference type="EMBL" id="CDMY01000501">
    <property type="protein sequence ID" value="CEM18472.1"/>
    <property type="molecule type" value="Genomic_DNA"/>
</dbReference>
<feature type="compositionally biased region" description="Basic and acidic residues" evidence="1">
    <location>
        <begin position="357"/>
        <end position="367"/>
    </location>
</feature>
<dbReference type="Proteomes" id="UP000041254">
    <property type="component" value="Unassembled WGS sequence"/>
</dbReference>
<accession>A0A0G4FU85</accession>
<protein>
    <submittedName>
        <fullName evidence="2">Uncharacterized protein</fullName>
    </submittedName>
</protein>
<reference evidence="2 3" key="1">
    <citation type="submission" date="2014-11" db="EMBL/GenBank/DDBJ databases">
        <authorList>
            <person name="Zhu J."/>
            <person name="Qi W."/>
            <person name="Song R."/>
        </authorList>
    </citation>
    <scope>NUCLEOTIDE SEQUENCE [LARGE SCALE GENOMIC DNA]</scope>
</reference>